<dbReference type="GO" id="GO:0046872">
    <property type="term" value="F:metal ion binding"/>
    <property type="evidence" value="ECO:0007669"/>
    <property type="project" value="UniProtKB-KW"/>
</dbReference>
<dbReference type="RefSeq" id="WP_147655287.1">
    <property type="nucleotide sequence ID" value="NZ_BMFM01000001.1"/>
</dbReference>
<dbReference type="FunFam" id="3.20.20.140:FF:000019">
    <property type="entry name" value="Cytosine deaminase"/>
    <property type="match status" value="1"/>
</dbReference>
<dbReference type="Gene3D" id="2.30.40.10">
    <property type="entry name" value="Urease, subunit C, domain 1"/>
    <property type="match status" value="1"/>
</dbReference>
<dbReference type="PANTHER" id="PTHR32027:SF0">
    <property type="entry name" value="CYTOSINE DEAMINASE"/>
    <property type="match status" value="1"/>
</dbReference>
<dbReference type="Pfam" id="PF07969">
    <property type="entry name" value="Amidohydro_3"/>
    <property type="match status" value="1"/>
</dbReference>
<dbReference type="KEGG" id="yti:FNA67_05080"/>
<dbReference type="GO" id="GO:0035888">
    <property type="term" value="F:isoguanine deaminase activity"/>
    <property type="evidence" value="ECO:0007669"/>
    <property type="project" value="TreeGrafter"/>
</dbReference>
<dbReference type="EMBL" id="CP041690">
    <property type="protein sequence ID" value="QEE19585.1"/>
    <property type="molecule type" value="Genomic_DNA"/>
</dbReference>
<dbReference type="SUPFAM" id="SSF51556">
    <property type="entry name" value="Metallo-dependent hydrolases"/>
    <property type="match status" value="1"/>
</dbReference>
<proteinExistence type="predicted"/>
<dbReference type="Gene3D" id="3.20.20.140">
    <property type="entry name" value="Metal-dependent hydrolases"/>
    <property type="match status" value="1"/>
</dbReference>
<dbReference type="InterPro" id="IPR011059">
    <property type="entry name" value="Metal-dep_hydrolase_composite"/>
</dbReference>
<keyword evidence="4" id="KW-1185">Reference proteome</keyword>
<dbReference type="GO" id="GO:0006209">
    <property type="term" value="P:cytosine catabolic process"/>
    <property type="evidence" value="ECO:0007669"/>
    <property type="project" value="TreeGrafter"/>
</dbReference>
<reference evidence="3 4" key="1">
    <citation type="journal article" date="2015" name="Int. J. Syst. Evol. Microbiol.">
        <title>Youhaiella tibetensis gen. nov., sp. nov., isolated from subsurface sediment.</title>
        <authorList>
            <person name="Wang Y.X."/>
            <person name="Huang F.Q."/>
            <person name="Nogi Y."/>
            <person name="Pang S.J."/>
            <person name="Wang P.K."/>
            <person name="Lv J."/>
        </authorList>
    </citation>
    <scope>NUCLEOTIDE SEQUENCE [LARGE SCALE GENOMIC DNA]</scope>
    <source>
        <strain evidence="4">fig4</strain>
    </source>
</reference>
<accession>A0A5B9DKY7</accession>
<dbReference type="PANTHER" id="PTHR32027">
    <property type="entry name" value="CYTOSINE DEAMINASE"/>
    <property type="match status" value="1"/>
</dbReference>
<gene>
    <name evidence="3" type="ORF">FNA67_05080</name>
</gene>
<evidence type="ECO:0000313" key="4">
    <source>
        <dbReference type="Proteomes" id="UP000321062"/>
    </source>
</evidence>
<protein>
    <submittedName>
        <fullName evidence="3">Cytosine deaminase</fullName>
        <ecNumber evidence="3">3.5.4.1</ecNumber>
    </submittedName>
</protein>
<dbReference type="SUPFAM" id="SSF51338">
    <property type="entry name" value="Composite domain of metallo-dependent hydrolases"/>
    <property type="match status" value="1"/>
</dbReference>
<sequence>MALSIPADGHYVLANAGVPASVLGEPGSGALKPVDVTIAGARIAAIAEAGSAPHHQRIDLRGDIVMPAFVDLHTHLDKGHIWPRKENPDGTWLGALMAVLADRQANWAARDVERRMDFSLRCAYAHGTAAIRTHLDMAPPQHAITWEVFEATRERWTGRIELQAAGLMGPDTILDPAALRAVAERTKAAGGILGGSSAVHPENPTIMRRLVEMAGEMDLDIDLHTDETADPSASALLSLAEAVIETGFKGRVVAGHCCALANQPADLALRTIETVAEAGIAVVSLPMCNLYLQDRENQHGVRTPRWRGVTLLNELKAAGVPVAIASDNTRDPFYAYGDLDAFEVLREGARILHFDHPQADAFTWARSVGADPAAIAGFAHTAELVVGAPADLVVFKGRTWTELMSRPQADRTVLRGGMAIDTTLPDYRELDDLMGQQ</sequence>
<dbReference type="NCBIfam" id="NF005759">
    <property type="entry name" value="PRK07583.1"/>
    <property type="match status" value="1"/>
</dbReference>
<evidence type="ECO:0000256" key="2">
    <source>
        <dbReference type="ARBA" id="ARBA00022801"/>
    </source>
</evidence>
<keyword evidence="1" id="KW-0479">Metal-binding</keyword>
<dbReference type="AlphaFoldDB" id="A0A5B9DKY7"/>
<dbReference type="EC" id="3.5.4.1" evidence="3"/>
<dbReference type="InterPro" id="IPR013108">
    <property type="entry name" value="Amidohydro_3"/>
</dbReference>
<name>A0A5B9DKY7_9HYPH</name>
<dbReference type="InterPro" id="IPR032466">
    <property type="entry name" value="Metal_Hydrolase"/>
</dbReference>
<dbReference type="InterPro" id="IPR052349">
    <property type="entry name" value="Metallo-hydrolase_Enzymes"/>
</dbReference>
<dbReference type="Proteomes" id="UP000321062">
    <property type="component" value="Chromosome"/>
</dbReference>
<dbReference type="GO" id="GO:0004131">
    <property type="term" value="F:cytosine deaminase activity"/>
    <property type="evidence" value="ECO:0007669"/>
    <property type="project" value="UniProtKB-EC"/>
</dbReference>
<dbReference type="CDD" id="cd01293">
    <property type="entry name" value="Bact_CD"/>
    <property type="match status" value="1"/>
</dbReference>
<organism evidence="3 4">
    <name type="scientific">Paradevosia tibetensis</name>
    <dbReference type="NCBI Taxonomy" id="1447062"/>
    <lineage>
        <taxon>Bacteria</taxon>
        <taxon>Pseudomonadati</taxon>
        <taxon>Pseudomonadota</taxon>
        <taxon>Alphaproteobacteria</taxon>
        <taxon>Hyphomicrobiales</taxon>
        <taxon>Devosiaceae</taxon>
        <taxon>Paradevosia</taxon>
    </lineage>
</organism>
<dbReference type="OrthoDB" id="9815027at2"/>
<evidence type="ECO:0000256" key="1">
    <source>
        <dbReference type="ARBA" id="ARBA00022723"/>
    </source>
</evidence>
<keyword evidence="2 3" id="KW-0378">Hydrolase</keyword>
<evidence type="ECO:0000313" key="3">
    <source>
        <dbReference type="EMBL" id="QEE19585.1"/>
    </source>
</evidence>